<name>A0A8H3HZR2_9AGAM</name>
<dbReference type="Proteomes" id="UP000663827">
    <property type="component" value="Unassembled WGS sequence"/>
</dbReference>
<reference evidence="21" key="1">
    <citation type="submission" date="2021-01" db="EMBL/GenBank/DDBJ databases">
        <authorList>
            <person name="Kaushik A."/>
        </authorList>
    </citation>
    <scope>NUCLEOTIDE SEQUENCE</scope>
    <source>
        <strain evidence="21">AG5</strain>
    </source>
</reference>
<dbReference type="InterPro" id="IPR026891">
    <property type="entry name" value="Fn3-like"/>
</dbReference>
<dbReference type="InterPro" id="IPR017853">
    <property type="entry name" value="GH"/>
</dbReference>
<evidence type="ECO:0000256" key="16">
    <source>
        <dbReference type="ARBA" id="ARBA00041601"/>
    </source>
</evidence>
<dbReference type="PANTHER" id="PTHR42715">
    <property type="entry name" value="BETA-GLUCOSIDASE"/>
    <property type="match status" value="1"/>
</dbReference>
<comment type="similarity">
    <text evidence="4">Belongs to the glycosyl hydrolase 3 family.</text>
</comment>
<keyword evidence="11" id="KW-0326">Glycosidase</keyword>
<dbReference type="Pfam" id="PF00933">
    <property type="entry name" value="Glyco_hydro_3"/>
    <property type="match status" value="2"/>
</dbReference>
<dbReference type="Pfam" id="PF14310">
    <property type="entry name" value="Fn3-like"/>
    <property type="match status" value="1"/>
</dbReference>
<keyword evidence="12" id="KW-0624">Polysaccharide degradation</keyword>
<dbReference type="Gene3D" id="2.60.40.10">
    <property type="entry name" value="Immunoglobulins"/>
    <property type="match status" value="1"/>
</dbReference>
<dbReference type="EMBL" id="CAJNJQ010006269">
    <property type="protein sequence ID" value="CAE7225292.1"/>
    <property type="molecule type" value="Genomic_DNA"/>
</dbReference>
<evidence type="ECO:0000256" key="11">
    <source>
        <dbReference type="ARBA" id="ARBA00023295"/>
    </source>
</evidence>
<keyword evidence="9" id="KW-0325">Glycoprotein</keyword>
<dbReference type="FunFam" id="3.20.20.300:FF:000002">
    <property type="entry name" value="Probable beta-glucosidase"/>
    <property type="match status" value="2"/>
</dbReference>
<dbReference type="SMART" id="SM01217">
    <property type="entry name" value="Fn3_like"/>
    <property type="match status" value="1"/>
</dbReference>
<dbReference type="InterPro" id="IPR001764">
    <property type="entry name" value="Glyco_hydro_3_N"/>
</dbReference>
<dbReference type="PRINTS" id="PR00133">
    <property type="entry name" value="GLHYDRLASE3"/>
</dbReference>
<evidence type="ECO:0000256" key="14">
    <source>
        <dbReference type="ARBA" id="ARBA00039579"/>
    </source>
</evidence>
<evidence type="ECO:0000256" key="2">
    <source>
        <dbReference type="ARBA" id="ARBA00004613"/>
    </source>
</evidence>
<dbReference type="SUPFAM" id="SSF51445">
    <property type="entry name" value="(Trans)glycosidases"/>
    <property type="match status" value="2"/>
</dbReference>
<dbReference type="Pfam" id="PF01915">
    <property type="entry name" value="Glyco_hydro_3_C"/>
    <property type="match status" value="2"/>
</dbReference>
<dbReference type="GO" id="GO:0009251">
    <property type="term" value="P:glucan catabolic process"/>
    <property type="evidence" value="ECO:0007669"/>
    <property type="project" value="TreeGrafter"/>
</dbReference>
<comment type="caution">
    <text evidence="21">The sequence shown here is derived from an EMBL/GenBank/DDBJ whole genome shotgun (WGS) entry which is preliminary data.</text>
</comment>
<feature type="chain" id="PRO_5034897247" description="Probable beta-glucosidase G" evidence="19">
    <location>
        <begin position="20"/>
        <end position="1447"/>
    </location>
</feature>
<dbReference type="InterPro" id="IPR002772">
    <property type="entry name" value="Glyco_hydro_3_C"/>
</dbReference>
<evidence type="ECO:0000259" key="20">
    <source>
        <dbReference type="SMART" id="SM01217"/>
    </source>
</evidence>
<protein>
    <recommendedName>
        <fullName evidence="14">Probable beta-glucosidase G</fullName>
        <ecNumber evidence="5">3.2.1.21</ecNumber>
    </recommendedName>
    <alternativeName>
        <fullName evidence="15">Beta-D-glucoside glucohydrolase G</fullName>
    </alternativeName>
    <alternativeName>
        <fullName evidence="16">Cellobiase G</fullName>
    </alternativeName>
    <alternativeName>
        <fullName evidence="17">Gentiobiase G</fullName>
    </alternativeName>
</protein>
<evidence type="ECO:0000313" key="21">
    <source>
        <dbReference type="EMBL" id="CAE7225292.1"/>
    </source>
</evidence>
<dbReference type="InterPro" id="IPR036881">
    <property type="entry name" value="Glyco_hydro_3_C_sf"/>
</dbReference>
<comment type="subcellular location">
    <subcellularLocation>
        <location evidence="2">Secreted</location>
    </subcellularLocation>
</comment>
<evidence type="ECO:0000256" key="12">
    <source>
        <dbReference type="ARBA" id="ARBA00023326"/>
    </source>
</evidence>
<evidence type="ECO:0000313" key="22">
    <source>
        <dbReference type="Proteomes" id="UP000663827"/>
    </source>
</evidence>
<dbReference type="InterPro" id="IPR036962">
    <property type="entry name" value="Glyco_hydro_3_N_sf"/>
</dbReference>
<proteinExistence type="inferred from homology"/>
<dbReference type="SUPFAM" id="SSF52279">
    <property type="entry name" value="Beta-D-glucan exohydrolase, C-terminal domain"/>
    <property type="match status" value="2"/>
</dbReference>
<dbReference type="InterPro" id="IPR013783">
    <property type="entry name" value="Ig-like_fold"/>
</dbReference>
<evidence type="ECO:0000256" key="1">
    <source>
        <dbReference type="ARBA" id="ARBA00000448"/>
    </source>
</evidence>
<feature type="signal peptide" evidence="19">
    <location>
        <begin position="1"/>
        <end position="19"/>
    </location>
</feature>
<sequence length="1447" mass="156236">MRVSFLAGSLALYFNLSAASRGERRQNNNGTWLGPLADGGNAWKDAFAKARTVVSQMTLEEKVNLTTGIGTSSHCAGNTGAVPRFNIPALCLQDGPAGVRPADFASQFPAQVTVAATWDRELIYERAAALGAEFRGKGIHVALAPVTGGPLGRSPLGGRNWEGFSADPYLSSIGSYLSVKGFQDKGVVATSKHYVAYEQETNRNSYRPSSAVHPLPISSDVDDATFHETYLPSFVEAVRAGTGAIMCCYNRINGSHGCEDDVTLNQILKGELDYQGYVMSDWYAHWTNDGAALGGLDMTMPGTGFWGADLVALVNNGTVPSARLDDMVHRILTPYYALGQDKDFPSVQYNTSGIGSQTYLAVNPGNTNINVQADHYKLIRKIGEDSATLLKNVRTNGGGLPLRRSKFVAVFGQDAGANPDGLLACGGINQCATEHANNGTVSVGGGSGAAFAPYIVTPLEGIQSRSRANATQVNWMLNDLDLEAAKTNAIIADTSIVFTYSYQTEFVDRDNLTLWSNGDALVSTVAAECNNTIVVIHSGQQVLIESWIDNPNVTAVIFAYYPGQETGNAIASILYGEVNPSGKASASIPDLRSHFLCALQLPFTLAKSPSDYPPNGIYTKNVTDPHVVFEEGNLIDYRWFDAKNVTPRFEFGFGMRLFCARAQPVSKIVVALDLFLPPSKAKSFMMRRSLLAASLALYFDLSLSHQVERRQATNATWSGPLADGGNAWKNAFAKAKSVVSQMTLEEKGNTGAVSRLSIPSFCMQDGPAGVRPADFASQFPAQVTVAATWDRDLIYDRAVALAAEFKGKGVHIMLGPVTGGPLGRSPLGGRNWEGFSADPYLSSISSYLSVKGTQDQGVVATSKHYSVYEQETNRNPNSPPNATDNPLPISSDVDDATFHETYLLSFAEAVRAGSGSMMCSYNRVNGTHSCQDDFTLNKILKKELNFQGYVMSDWYAQWTNEASALGGMDMSMPGTDFWGSALISLVNNGSVPPARIDDMVHRILTPYYALGQNNGYPTVQYNTSGINANRYLALNPGNTNVDVQADHYKIIRKIGEDSATLLKNVRTNGGGLPLKKSKFLAVFGQDAGNNPNGLWYCGVFNQCPTGHFNGTYSVGGGSGSSFAPYIVTPLEGIQARAKSSSTQVNWMLNDLDLDTAKLDATVADTSVVFTYAYQVEGLDRDNITLWSNGDELVNAVAAQCNNTIVVVHSGEQVLMESWIENPNITAVVFAYYPGQETGNAIASVLYGEVNPSGKLPFTIGKSLSDYPSNGIATGNSSDPHVVFEEGNLIDYRWFDAKNITPRFEFGFGLSYTTFSYGDLKINSTPGKPMDGVQLTNEPFDGNATLYDVAYTVTATVKNTGSLAGCEVAQLYLSYPASQTNQPIRSLRGFDKLCLKKGETKTATFKLRQKDHAVWDVVRQTWTIPQGEFTVHVGSSSRTLPLKTSFTV</sequence>
<organism evidence="21 22">
    <name type="scientific">Rhizoctonia solani</name>
    <dbReference type="NCBI Taxonomy" id="456999"/>
    <lineage>
        <taxon>Eukaryota</taxon>
        <taxon>Fungi</taxon>
        <taxon>Dikarya</taxon>
        <taxon>Basidiomycota</taxon>
        <taxon>Agaricomycotina</taxon>
        <taxon>Agaricomycetes</taxon>
        <taxon>Cantharellales</taxon>
        <taxon>Ceratobasidiaceae</taxon>
        <taxon>Rhizoctonia</taxon>
    </lineage>
</organism>
<keyword evidence="7 19" id="KW-0732">Signal</keyword>
<feature type="compositionally biased region" description="Polar residues" evidence="18">
    <location>
        <begin position="869"/>
        <end position="884"/>
    </location>
</feature>
<evidence type="ECO:0000256" key="7">
    <source>
        <dbReference type="ARBA" id="ARBA00022729"/>
    </source>
</evidence>
<gene>
    <name evidence="21" type="ORF">RDB_LOCUS173976</name>
</gene>
<evidence type="ECO:0000256" key="13">
    <source>
        <dbReference type="ARBA" id="ARBA00024983"/>
    </source>
</evidence>
<evidence type="ECO:0000256" key="10">
    <source>
        <dbReference type="ARBA" id="ARBA00023277"/>
    </source>
</evidence>
<feature type="region of interest" description="Disordered" evidence="18">
    <location>
        <begin position="869"/>
        <end position="890"/>
    </location>
</feature>
<evidence type="ECO:0000256" key="17">
    <source>
        <dbReference type="ARBA" id="ARBA00041808"/>
    </source>
</evidence>
<keyword evidence="6" id="KW-0964">Secreted</keyword>
<dbReference type="GO" id="GO:0005576">
    <property type="term" value="C:extracellular region"/>
    <property type="evidence" value="ECO:0007669"/>
    <property type="project" value="UniProtKB-SubCell"/>
</dbReference>
<feature type="domain" description="Fibronectin type III-like" evidence="20">
    <location>
        <begin position="1366"/>
        <end position="1436"/>
    </location>
</feature>
<dbReference type="PANTHER" id="PTHR42715:SF12">
    <property type="entry name" value="BETA-GLUCOSIDASE G-RELATED"/>
    <property type="match status" value="1"/>
</dbReference>
<evidence type="ECO:0000256" key="19">
    <source>
        <dbReference type="SAM" id="SignalP"/>
    </source>
</evidence>
<comment type="function">
    <text evidence="13">Beta-glucosidases are one of a number of cellulolytic enzymes involved in the degradation of cellulosic biomass. Catalyzes the last step releasing glucose from the inhibitory cellobiose.</text>
</comment>
<evidence type="ECO:0000256" key="5">
    <source>
        <dbReference type="ARBA" id="ARBA00012744"/>
    </source>
</evidence>
<evidence type="ECO:0000256" key="8">
    <source>
        <dbReference type="ARBA" id="ARBA00022801"/>
    </source>
</evidence>
<evidence type="ECO:0000256" key="4">
    <source>
        <dbReference type="ARBA" id="ARBA00005336"/>
    </source>
</evidence>
<dbReference type="GO" id="GO:0008422">
    <property type="term" value="F:beta-glucosidase activity"/>
    <property type="evidence" value="ECO:0007669"/>
    <property type="project" value="UniProtKB-EC"/>
</dbReference>
<dbReference type="EC" id="3.2.1.21" evidence="5"/>
<evidence type="ECO:0000256" key="18">
    <source>
        <dbReference type="SAM" id="MobiDB-lite"/>
    </source>
</evidence>
<comment type="pathway">
    <text evidence="3">Glycan metabolism; cellulose degradation.</text>
</comment>
<accession>A0A8H3HZR2</accession>
<evidence type="ECO:0000256" key="9">
    <source>
        <dbReference type="ARBA" id="ARBA00023180"/>
    </source>
</evidence>
<evidence type="ECO:0000256" key="6">
    <source>
        <dbReference type="ARBA" id="ARBA00022525"/>
    </source>
</evidence>
<keyword evidence="8" id="KW-0378">Hydrolase</keyword>
<dbReference type="Gene3D" id="3.20.20.300">
    <property type="entry name" value="Glycoside hydrolase, family 3, N-terminal domain"/>
    <property type="match status" value="2"/>
</dbReference>
<evidence type="ECO:0000256" key="15">
    <source>
        <dbReference type="ARBA" id="ARBA00041276"/>
    </source>
</evidence>
<comment type="catalytic activity">
    <reaction evidence="1">
        <text>Hydrolysis of terminal, non-reducing beta-D-glucosyl residues with release of beta-D-glucose.</text>
        <dbReference type="EC" id="3.2.1.21"/>
    </reaction>
</comment>
<evidence type="ECO:0000256" key="3">
    <source>
        <dbReference type="ARBA" id="ARBA00004987"/>
    </source>
</evidence>
<dbReference type="Gene3D" id="3.40.50.1700">
    <property type="entry name" value="Glycoside hydrolase family 3 C-terminal domain"/>
    <property type="match status" value="2"/>
</dbReference>
<dbReference type="InterPro" id="IPR050288">
    <property type="entry name" value="Cellulose_deg_GH3"/>
</dbReference>
<keyword evidence="10" id="KW-0119">Carbohydrate metabolism</keyword>